<gene>
    <name evidence="6" type="ORF">Airi01_088350</name>
</gene>
<evidence type="ECO:0000259" key="5">
    <source>
        <dbReference type="PROSITE" id="PS51918"/>
    </source>
</evidence>
<dbReference type="GO" id="GO:0003824">
    <property type="term" value="F:catalytic activity"/>
    <property type="evidence" value="ECO:0007669"/>
    <property type="project" value="InterPro"/>
</dbReference>
<evidence type="ECO:0000256" key="4">
    <source>
        <dbReference type="ARBA" id="ARBA00023014"/>
    </source>
</evidence>
<dbReference type="InterPro" id="IPR050377">
    <property type="entry name" value="Radical_SAM_PqqE_MftC-like"/>
</dbReference>
<dbReference type="Gene3D" id="3.20.20.70">
    <property type="entry name" value="Aldolase class I"/>
    <property type="match status" value="1"/>
</dbReference>
<evidence type="ECO:0000313" key="7">
    <source>
        <dbReference type="Proteomes" id="UP001165135"/>
    </source>
</evidence>
<keyword evidence="3" id="KW-0408">Iron</keyword>
<name>A0A9W6RRQ8_9ACTN</name>
<dbReference type="InterPro" id="IPR013785">
    <property type="entry name" value="Aldolase_TIM"/>
</dbReference>
<dbReference type="AlphaFoldDB" id="A0A9W6RRQ8"/>
<dbReference type="Pfam" id="PF04055">
    <property type="entry name" value="Radical_SAM"/>
    <property type="match status" value="1"/>
</dbReference>
<evidence type="ECO:0000256" key="1">
    <source>
        <dbReference type="ARBA" id="ARBA00022691"/>
    </source>
</evidence>
<dbReference type="CDD" id="cd01335">
    <property type="entry name" value="Radical_SAM"/>
    <property type="match status" value="1"/>
</dbReference>
<evidence type="ECO:0000313" key="6">
    <source>
        <dbReference type="EMBL" id="GLY80568.1"/>
    </source>
</evidence>
<dbReference type="PROSITE" id="PS51918">
    <property type="entry name" value="RADICAL_SAM"/>
    <property type="match status" value="1"/>
</dbReference>
<keyword evidence="4" id="KW-0411">Iron-sulfur</keyword>
<comment type="caution">
    <text evidence="6">The sequence shown here is derived from an EMBL/GenBank/DDBJ whole genome shotgun (WGS) entry which is preliminary data.</text>
</comment>
<dbReference type="EMBL" id="BSTJ01000015">
    <property type="protein sequence ID" value="GLY80568.1"/>
    <property type="molecule type" value="Genomic_DNA"/>
</dbReference>
<keyword evidence="1" id="KW-0949">S-adenosyl-L-methionine</keyword>
<organism evidence="6 7">
    <name type="scientific">Actinoallomurus iriomotensis</name>
    <dbReference type="NCBI Taxonomy" id="478107"/>
    <lineage>
        <taxon>Bacteria</taxon>
        <taxon>Bacillati</taxon>
        <taxon>Actinomycetota</taxon>
        <taxon>Actinomycetes</taxon>
        <taxon>Streptosporangiales</taxon>
        <taxon>Thermomonosporaceae</taxon>
        <taxon>Actinoallomurus</taxon>
    </lineage>
</organism>
<dbReference type="GO" id="GO:0051536">
    <property type="term" value="F:iron-sulfur cluster binding"/>
    <property type="evidence" value="ECO:0007669"/>
    <property type="project" value="UniProtKB-KW"/>
</dbReference>
<dbReference type="InterPro" id="IPR058240">
    <property type="entry name" value="rSAM_sf"/>
</dbReference>
<feature type="domain" description="Radical SAM core" evidence="5">
    <location>
        <begin position="27"/>
        <end position="238"/>
    </location>
</feature>
<dbReference type="SFLD" id="SFLDS00029">
    <property type="entry name" value="Radical_SAM"/>
    <property type="match status" value="1"/>
</dbReference>
<proteinExistence type="predicted"/>
<dbReference type="PANTHER" id="PTHR11228">
    <property type="entry name" value="RADICAL SAM DOMAIN PROTEIN"/>
    <property type="match status" value="1"/>
</dbReference>
<dbReference type="SUPFAM" id="SSF102114">
    <property type="entry name" value="Radical SAM enzymes"/>
    <property type="match status" value="1"/>
</dbReference>
<reference evidence="6" key="1">
    <citation type="submission" date="2023-03" db="EMBL/GenBank/DDBJ databases">
        <title>Actinoallomurus iriomotensis NBRC 103681.</title>
        <authorList>
            <person name="Ichikawa N."/>
            <person name="Sato H."/>
            <person name="Tonouchi N."/>
        </authorList>
    </citation>
    <scope>NUCLEOTIDE SEQUENCE</scope>
    <source>
        <strain evidence="6">NBRC 103681</strain>
    </source>
</reference>
<dbReference type="Proteomes" id="UP001165135">
    <property type="component" value="Unassembled WGS sequence"/>
</dbReference>
<evidence type="ECO:0000256" key="3">
    <source>
        <dbReference type="ARBA" id="ARBA00023004"/>
    </source>
</evidence>
<sequence length="298" mass="31852">MGLSNVRLCLTYGGDGAEGVCWTDRALAPVTFLELEVTTKCQLRCLHCYSNSGPSGDAGSMTVPGWKRVITEAAAAGIETVQFIGGEPTMYERLDELVRHALAFGLKVDVYSNLVHVSETRWRLFAQPGVSLGVSWYAADAKTHAQITGTQGSYWRTRENIVEALLRKIPIRVGIVEVVDGQDVDEAEREVRGLGVTDVAVDHARAVGRTAHGRPTTLEDLCGRCGDGRAAISGHGAVSPCVLGRHLVAGNVKDVPLANVLSGGRWSEIVGSIPRRDGCVTCTPADSNDCDPSRKPTS</sequence>
<dbReference type="SFLD" id="SFLDG01067">
    <property type="entry name" value="SPASM/twitch_domain_containing"/>
    <property type="match status" value="1"/>
</dbReference>
<dbReference type="PANTHER" id="PTHR11228:SF7">
    <property type="entry name" value="PQQA PEPTIDE CYCLASE"/>
    <property type="match status" value="1"/>
</dbReference>
<evidence type="ECO:0000256" key="2">
    <source>
        <dbReference type="ARBA" id="ARBA00022723"/>
    </source>
</evidence>
<accession>A0A9W6RRQ8</accession>
<dbReference type="GO" id="GO:0046872">
    <property type="term" value="F:metal ion binding"/>
    <property type="evidence" value="ECO:0007669"/>
    <property type="project" value="UniProtKB-KW"/>
</dbReference>
<protein>
    <recommendedName>
        <fullName evidence="5">Radical SAM core domain-containing protein</fullName>
    </recommendedName>
</protein>
<dbReference type="InterPro" id="IPR007197">
    <property type="entry name" value="rSAM"/>
</dbReference>
<keyword evidence="2" id="KW-0479">Metal-binding</keyword>